<dbReference type="InterPro" id="IPR050422">
    <property type="entry name" value="X-Pro_aminopeptidase_P"/>
</dbReference>
<feature type="domain" description="Peptidase M24 C-terminal" evidence="6">
    <location>
        <begin position="539"/>
        <end position="598"/>
    </location>
</feature>
<keyword evidence="2" id="KW-0479">Metal-binding</keyword>
<keyword evidence="7" id="KW-0645">Protease</keyword>
<proteinExistence type="inferred from homology"/>
<dbReference type="RefSeq" id="WP_200686272.1">
    <property type="nucleotide sequence ID" value="NZ_JAEPRQ010000003.1"/>
</dbReference>
<dbReference type="Pfam" id="PF00557">
    <property type="entry name" value="Peptidase_M24"/>
    <property type="match status" value="1"/>
</dbReference>
<dbReference type="InterPro" id="IPR036005">
    <property type="entry name" value="Creatinase/aminopeptidase-like"/>
</dbReference>
<dbReference type="PANTHER" id="PTHR43763:SF6">
    <property type="entry name" value="XAA-PRO AMINOPEPTIDASE 1"/>
    <property type="match status" value="1"/>
</dbReference>
<reference evidence="7" key="1">
    <citation type="submission" date="2021-01" db="EMBL/GenBank/DDBJ databases">
        <title>Paracoccus amoyensis sp. nov., isolated from the surface seawater along the coast of Xiamen Island, China.</title>
        <authorList>
            <person name="Lyu L."/>
        </authorList>
    </citation>
    <scope>NUCLEOTIDE SEQUENCE</scope>
    <source>
        <strain evidence="7">MJ17</strain>
    </source>
</reference>
<feature type="domain" description="Peptidase M24" evidence="4">
    <location>
        <begin position="319"/>
        <end position="530"/>
    </location>
</feature>
<comment type="caution">
    <text evidence="7">The sequence shown here is derived from an EMBL/GenBank/DDBJ whole genome shotgun (WGS) entry which is preliminary data.</text>
</comment>
<protein>
    <submittedName>
        <fullName evidence="7">Aminopeptidase P family protein</fullName>
    </submittedName>
</protein>
<dbReference type="Pfam" id="PF16189">
    <property type="entry name" value="Creatinase_N_2"/>
    <property type="match status" value="1"/>
</dbReference>
<evidence type="ECO:0000313" key="7">
    <source>
        <dbReference type="EMBL" id="MBK4216431.1"/>
    </source>
</evidence>
<keyword evidence="7" id="KW-0031">Aminopeptidase</keyword>
<dbReference type="Pfam" id="PF16188">
    <property type="entry name" value="Peptidase_M24_C"/>
    <property type="match status" value="1"/>
</dbReference>
<dbReference type="GO" id="GO:0070006">
    <property type="term" value="F:metalloaminopeptidase activity"/>
    <property type="evidence" value="ECO:0007669"/>
    <property type="project" value="InterPro"/>
</dbReference>
<evidence type="ECO:0000256" key="1">
    <source>
        <dbReference type="ARBA" id="ARBA00008766"/>
    </source>
</evidence>
<keyword evidence="3" id="KW-0378">Hydrolase</keyword>
<dbReference type="FunFam" id="3.90.230.10:FF:000009">
    <property type="entry name" value="xaa-Pro aminopeptidase 2"/>
    <property type="match status" value="1"/>
</dbReference>
<dbReference type="CDD" id="cd01085">
    <property type="entry name" value="APP"/>
    <property type="match status" value="1"/>
</dbReference>
<dbReference type="EMBL" id="JAEPRQ010000003">
    <property type="protein sequence ID" value="MBK4216431.1"/>
    <property type="molecule type" value="Genomic_DNA"/>
</dbReference>
<dbReference type="SUPFAM" id="SSF53092">
    <property type="entry name" value="Creatinase/prolidase N-terminal domain"/>
    <property type="match status" value="1"/>
</dbReference>
<comment type="similarity">
    <text evidence="1">Belongs to the peptidase M24B family.</text>
</comment>
<dbReference type="InterPro" id="IPR000994">
    <property type="entry name" value="Pept_M24"/>
</dbReference>
<dbReference type="PANTHER" id="PTHR43763">
    <property type="entry name" value="XAA-PRO AMINOPEPTIDASE 1"/>
    <property type="match status" value="1"/>
</dbReference>
<dbReference type="InterPro" id="IPR032416">
    <property type="entry name" value="Peptidase_M24_C"/>
</dbReference>
<organism evidence="7 8">
    <name type="scientific">Paracoccus caeni</name>
    <dbReference type="NCBI Taxonomy" id="657651"/>
    <lineage>
        <taxon>Bacteria</taxon>
        <taxon>Pseudomonadati</taxon>
        <taxon>Pseudomonadota</taxon>
        <taxon>Alphaproteobacteria</taxon>
        <taxon>Rhodobacterales</taxon>
        <taxon>Paracoccaceae</taxon>
        <taxon>Paracoccus</taxon>
    </lineage>
</organism>
<dbReference type="Gene3D" id="3.90.230.10">
    <property type="entry name" value="Creatinase/methionine aminopeptidase superfamily"/>
    <property type="match status" value="1"/>
</dbReference>
<evidence type="ECO:0000256" key="2">
    <source>
        <dbReference type="ARBA" id="ARBA00022723"/>
    </source>
</evidence>
<dbReference type="GO" id="GO:0005737">
    <property type="term" value="C:cytoplasm"/>
    <property type="evidence" value="ECO:0007669"/>
    <property type="project" value="UniProtKB-ARBA"/>
</dbReference>
<dbReference type="InterPro" id="IPR029149">
    <property type="entry name" value="Creatin/AminoP/Spt16_N"/>
</dbReference>
<dbReference type="AlphaFoldDB" id="A0A934SG73"/>
<dbReference type="SUPFAM" id="SSF55920">
    <property type="entry name" value="Creatinase/aminopeptidase"/>
    <property type="match status" value="1"/>
</dbReference>
<evidence type="ECO:0000313" key="8">
    <source>
        <dbReference type="Proteomes" id="UP000640485"/>
    </source>
</evidence>
<dbReference type="InterPro" id="IPR033740">
    <property type="entry name" value="Pept_M24B"/>
</dbReference>
<evidence type="ECO:0000259" key="6">
    <source>
        <dbReference type="Pfam" id="PF16188"/>
    </source>
</evidence>
<keyword evidence="8" id="KW-1185">Reference proteome</keyword>
<dbReference type="Proteomes" id="UP000640485">
    <property type="component" value="Unassembled WGS sequence"/>
</dbReference>
<gene>
    <name evidence="7" type="ORF">JJJ17_10885</name>
</gene>
<dbReference type="InterPro" id="IPR000587">
    <property type="entry name" value="Creatinase_N"/>
</dbReference>
<dbReference type="Gene3D" id="3.40.350.10">
    <property type="entry name" value="Creatinase/prolidase N-terminal domain"/>
    <property type="match status" value="2"/>
</dbReference>
<evidence type="ECO:0000259" key="4">
    <source>
        <dbReference type="Pfam" id="PF00557"/>
    </source>
</evidence>
<evidence type="ECO:0000259" key="5">
    <source>
        <dbReference type="Pfam" id="PF01321"/>
    </source>
</evidence>
<sequence>MSFQTFDDPSAGGDHAARLAALRSALAAGDLDAFIIPRADAHQGEYVSDSDARLAWLTGFTGSAGFCIVTRDRAGVFIDGRYRVQVKAQIDPAHFTPVAWPETSAAEWLREALPAGGRVGFDPWLHTRSEISRIEKGLGDSGIGLIAVSENPVDAIWTDRPEPPVGAARAHEDAIAGETAAQKRARLAAELKQSGQAAAFLSLPDSISWLLNIRGTDIPRNPIVQSFAVLSDDGQLALFADPAKFDAGLRVKLGNQVSILPPDGLTAALANLEGPVRLDAGSAPEAAFRILEAAGTEIITAPDPAILPKARKNPAELQGMRDAHRRDGAAMVRLLAWLDKQEPATLTEIDVVEKLEGFRIEQGITDVSFDTIMGSGPNGALAHYRVTRDSNRRLQNGDMVVLDSGGQYPDGTTDITRTLPMGQPPAEAVAPYTAVLRGMIAISRARFPKGVAGAHLDALARQFLWFDGKDYDHGTGHGVGAALCVHEGPVRISRISDLPLQTGMILSNEPGYYREGAFGIRIENLIIVSEAEGEPGRSMLGFETLTICPIDKRAIDIAAMSRDEILWLDDYHAWVREELSPLLDQADRDWLERATLPLAGSATA</sequence>
<name>A0A934SG73_9RHOB</name>
<accession>A0A934SG73</accession>
<dbReference type="Pfam" id="PF01321">
    <property type="entry name" value="Creatinase_N"/>
    <property type="match status" value="1"/>
</dbReference>
<feature type="domain" description="Creatinase N-terminal" evidence="5">
    <location>
        <begin position="18"/>
        <end position="141"/>
    </location>
</feature>
<evidence type="ECO:0000256" key="3">
    <source>
        <dbReference type="ARBA" id="ARBA00022801"/>
    </source>
</evidence>
<dbReference type="GO" id="GO:0046872">
    <property type="term" value="F:metal ion binding"/>
    <property type="evidence" value="ECO:0007669"/>
    <property type="project" value="UniProtKB-KW"/>
</dbReference>